<comment type="subcellular location">
    <subcellularLocation>
        <location evidence="1">Nucleus</location>
    </subcellularLocation>
</comment>
<dbReference type="SUPFAM" id="SSF54160">
    <property type="entry name" value="Chromo domain-like"/>
    <property type="match status" value="1"/>
</dbReference>
<organism evidence="4 5">
    <name type="scientific">Electrophorus voltai</name>
    <dbReference type="NCBI Taxonomy" id="2609070"/>
    <lineage>
        <taxon>Eukaryota</taxon>
        <taxon>Metazoa</taxon>
        <taxon>Chordata</taxon>
        <taxon>Craniata</taxon>
        <taxon>Vertebrata</taxon>
        <taxon>Euteleostomi</taxon>
        <taxon>Actinopterygii</taxon>
        <taxon>Neopterygii</taxon>
        <taxon>Teleostei</taxon>
        <taxon>Ostariophysi</taxon>
        <taxon>Gymnotiformes</taxon>
        <taxon>Gymnotoidei</taxon>
        <taxon>Gymnotidae</taxon>
        <taxon>Electrophorus</taxon>
    </lineage>
</organism>
<dbReference type="GO" id="GO:0015074">
    <property type="term" value="P:DNA integration"/>
    <property type="evidence" value="ECO:0007669"/>
    <property type="project" value="InterPro"/>
</dbReference>
<dbReference type="InterPro" id="IPR000953">
    <property type="entry name" value="Chromo/chromo_shadow_dom"/>
</dbReference>
<sequence>MPLRPWSHLVVDFVMDLPVSEDNTTILSIVDRFSKMVPFVPLAALPTVLEAADILFHQVFRQLSQPEDIVSDRGPQFTSWGWRELLGKLNITRVWVATKDGRAGSTGKINARYESLYTITNQINEVSYRIGITGISRASWAFHVSALKPMKEGSLTKEEAPSVDRPPPLEMEEGQVYRVRTLLDSQRRGRGLQYLVDWEGYGPEERSWVSASQILDPDLVTSFHRLHLLKPAPSQLRSRSLVGSLGGVLSR</sequence>
<dbReference type="InterPro" id="IPR016197">
    <property type="entry name" value="Chromo-like_dom_sf"/>
</dbReference>
<dbReference type="PANTHER" id="PTHR37984:SF15">
    <property type="entry name" value="INTEGRASE CATALYTIC DOMAIN-CONTAINING PROTEIN"/>
    <property type="match status" value="1"/>
</dbReference>
<name>A0AAD8ZI37_9TELE</name>
<dbReference type="GO" id="GO:0005634">
    <property type="term" value="C:nucleus"/>
    <property type="evidence" value="ECO:0007669"/>
    <property type="project" value="UniProtKB-SubCell"/>
</dbReference>
<feature type="domain" description="Integrase catalytic" evidence="3">
    <location>
        <begin position="1"/>
        <end position="91"/>
    </location>
</feature>
<reference evidence="4" key="1">
    <citation type="submission" date="2023-03" db="EMBL/GenBank/DDBJ databases">
        <title>Electrophorus voltai genome.</title>
        <authorList>
            <person name="Bian C."/>
        </authorList>
    </citation>
    <scope>NUCLEOTIDE SEQUENCE</scope>
    <source>
        <strain evidence="4">CB-2022</strain>
        <tissue evidence="4">Muscle</tissue>
    </source>
</reference>
<dbReference type="Gene3D" id="2.40.50.40">
    <property type="match status" value="1"/>
</dbReference>
<evidence type="ECO:0008006" key="6">
    <source>
        <dbReference type="Google" id="ProtNLM"/>
    </source>
</evidence>
<dbReference type="PROSITE" id="PS50994">
    <property type="entry name" value="INTEGRASE"/>
    <property type="match status" value="1"/>
</dbReference>
<accession>A0AAD8ZI37</accession>
<evidence type="ECO:0000256" key="1">
    <source>
        <dbReference type="ARBA" id="ARBA00004123"/>
    </source>
</evidence>
<proteinExistence type="predicted"/>
<dbReference type="Gene3D" id="3.30.420.10">
    <property type="entry name" value="Ribonuclease H-like superfamily/Ribonuclease H"/>
    <property type="match status" value="1"/>
</dbReference>
<dbReference type="PROSITE" id="PS50013">
    <property type="entry name" value="CHROMO_2"/>
    <property type="match status" value="1"/>
</dbReference>
<keyword evidence="5" id="KW-1185">Reference proteome</keyword>
<dbReference type="SUPFAM" id="SSF53098">
    <property type="entry name" value="Ribonuclease H-like"/>
    <property type="match status" value="1"/>
</dbReference>
<dbReference type="Pfam" id="PF00385">
    <property type="entry name" value="Chromo"/>
    <property type="match status" value="1"/>
</dbReference>
<dbReference type="SMART" id="SM00298">
    <property type="entry name" value="CHROMO"/>
    <property type="match status" value="1"/>
</dbReference>
<dbReference type="InterPro" id="IPR036397">
    <property type="entry name" value="RNaseH_sf"/>
</dbReference>
<dbReference type="Pfam" id="PF00665">
    <property type="entry name" value="rve"/>
    <property type="match status" value="1"/>
</dbReference>
<dbReference type="InterPro" id="IPR001584">
    <property type="entry name" value="Integrase_cat-core"/>
</dbReference>
<dbReference type="PANTHER" id="PTHR37984">
    <property type="entry name" value="PROTEIN CBG26694"/>
    <property type="match status" value="1"/>
</dbReference>
<dbReference type="Proteomes" id="UP001239994">
    <property type="component" value="Unassembled WGS sequence"/>
</dbReference>
<dbReference type="AlphaFoldDB" id="A0AAD8ZI37"/>
<evidence type="ECO:0000259" key="2">
    <source>
        <dbReference type="PROSITE" id="PS50013"/>
    </source>
</evidence>
<gene>
    <name evidence="4" type="ORF">P4O66_006422</name>
</gene>
<protein>
    <recommendedName>
        <fullName evidence="6">Chromo domain-containing protein</fullName>
    </recommendedName>
</protein>
<dbReference type="GO" id="GO:0003676">
    <property type="term" value="F:nucleic acid binding"/>
    <property type="evidence" value="ECO:0007669"/>
    <property type="project" value="InterPro"/>
</dbReference>
<dbReference type="InterPro" id="IPR050951">
    <property type="entry name" value="Retrovirus_Pol_polyprotein"/>
</dbReference>
<evidence type="ECO:0000259" key="3">
    <source>
        <dbReference type="PROSITE" id="PS50994"/>
    </source>
</evidence>
<evidence type="ECO:0000313" key="5">
    <source>
        <dbReference type="Proteomes" id="UP001239994"/>
    </source>
</evidence>
<dbReference type="InterPro" id="IPR023780">
    <property type="entry name" value="Chromo_domain"/>
</dbReference>
<dbReference type="InterPro" id="IPR012337">
    <property type="entry name" value="RNaseH-like_sf"/>
</dbReference>
<feature type="domain" description="Chromo" evidence="2">
    <location>
        <begin position="177"/>
        <end position="235"/>
    </location>
</feature>
<evidence type="ECO:0000313" key="4">
    <source>
        <dbReference type="EMBL" id="KAK1799902.1"/>
    </source>
</evidence>
<dbReference type="EMBL" id="JAROKS010000011">
    <property type="protein sequence ID" value="KAK1799902.1"/>
    <property type="molecule type" value="Genomic_DNA"/>
</dbReference>
<comment type="caution">
    <text evidence="4">The sequence shown here is derived from an EMBL/GenBank/DDBJ whole genome shotgun (WGS) entry which is preliminary data.</text>
</comment>